<feature type="region of interest" description="Disordered" evidence="1">
    <location>
        <begin position="1"/>
        <end position="76"/>
    </location>
</feature>
<dbReference type="RefSeq" id="WP_145716925.1">
    <property type="nucleotide sequence ID" value="NZ_BAAAFY010000004.1"/>
</dbReference>
<proteinExistence type="predicted"/>
<reference evidence="2 3" key="1">
    <citation type="journal article" date="2013" name="Stand. Genomic Sci.">
        <title>Genomic Encyclopedia of Type Strains, Phase I: The one thousand microbial genomes (KMG-I) project.</title>
        <authorList>
            <person name="Kyrpides N.C."/>
            <person name="Woyke T."/>
            <person name="Eisen J.A."/>
            <person name="Garrity G."/>
            <person name="Lilburn T.G."/>
            <person name="Beck B.J."/>
            <person name="Whitman W.B."/>
            <person name="Hugenholtz P."/>
            <person name="Klenk H.P."/>
        </authorList>
    </citation>
    <scope>NUCLEOTIDE SEQUENCE [LARGE SCALE GENOMIC DNA]</scope>
    <source>
        <strain evidence="2 3">DSM 13484</strain>
    </source>
</reference>
<evidence type="ECO:0000313" key="3">
    <source>
        <dbReference type="Proteomes" id="UP000316778"/>
    </source>
</evidence>
<accession>A0A562SZY2</accession>
<dbReference type="Proteomes" id="UP000316778">
    <property type="component" value="Unassembled WGS sequence"/>
</dbReference>
<organism evidence="2 3">
    <name type="scientific">Chitinophaga japonensis</name>
    <name type="common">Flexibacter japonensis</name>
    <dbReference type="NCBI Taxonomy" id="104662"/>
    <lineage>
        <taxon>Bacteria</taxon>
        <taxon>Pseudomonadati</taxon>
        <taxon>Bacteroidota</taxon>
        <taxon>Chitinophagia</taxon>
        <taxon>Chitinophagales</taxon>
        <taxon>Chitinophagaceae</taxon>
        <taxon>Chitinophaga</taxon>
    </lineage>
</organism>
<sequence>MAHDHEDTPRPAPGGGNASNPAPGQENEPGKGMFDEKAEKYLKESANIEDMPDPEEDREAEERLKKEKDEDKNKDS</sequence>
<feature type="compositionally biased region" description="Acidic residues" evidence="1">
    <location>
        <begin position="50"/>
        <end position="59"/>
    </location>
</feature>
<name>A0A562SZY2_CHIJA</name>
<protein>
    <submittedName>
        <fullName evidence="2">Uncharacterized protein</fullName>
    </submittedName>
</protein>
<dbReference type="EMBL" id="VLLG01000004">
    <property type="protein sequence ID" value="TWI86821.1"/>
    <property type="molecule type" value="Genomic_DNA"/>
</dbReference>
<dbReference type="AlphaFoldDB" id="A0A562SZY2"/>
<evidence type="ECO:0000313" key="2">
    <source>
        <dbReference type="EMBL" id="TWI86821.1"/>
    </source>
</evidence>
<feature type="compositionally biased region" description="Basic and acidic residues" evidence="1">
    <location>
        <begin position="33"/>
        <end position="43"/>
    </location>
</feature>
<feature type="compositionally biased region" description="Basic and acidic residues" evidence="1">
    <location>
        <begin position="60"/>
        <end position="76"/>
    </location>
</feature>
<keyword evidence="3" id="KW-1185">Reference proteome</keyword>
<evidence type="ECO:0000256" key="1">
    <source>
        <dbReference type="SAM" id="MobiDB-lite"/>
    </source>
</evidence>
<gene>
    <name evidence="2" type="ORF">LX66_4085</name>
</gene>
<comment type="caution">
    <text evidence="2">The sequence shown here is derived from an EMBL/GenBank/DDBJ whole genome shotgun (WGS) entry which is preliminary data.</text>
</comment>